<dbReference type="EMBL" id="VSRR010002638">
    <property type="protein sequence ID" value="MPC32497.1"/>
    <property type="molecule type" value="Genomic_DNA"/>
</dbReference>
<reference evidence="1 2" key="1">
    <citation type="submission" date="2019-05" db="EMBL/GenBank/DDBJ databases">
        <title>Another draft genome of Portunus trituberculatus and its Hox gene families provides insights of decapod evolution.</title>
        <authorList>
            <person name="Jeong J.-H."/>
            <person name="Song I."/>
            <person name="Kim S."/>
            <person name="Choi T."/>
            <person name="Kim D."/>
            <person name="Ryu S."/>
            <person name="Kim W."/>
        </authorList>
    </citation>
    <scope>NUCLEOTIDE SEQUENCE [LARGE SCALE GENOMIC DNA]</scope>
    <source>
        <tissue evidence="1">Muscle</tissue>
    </source>
</reference>
<keyword evidence="2" id="KW-1185">Reference proteome</keyword>
<protein>
    <submittedName>
        <fullName evidence="1">Uncharacterized protein</fullName>
    </submittedName>
</protein>
<sequence length="95" mass="10644">MKHNKGRRDAGFCLLIGSHVNTETDYYDNKHLVSFTRQGIHWPQVGDILVSNTSPMKPQVHGRSEDINLSQETLESSGAFSAPHLISIHVMTEQT</sequence>
<evidence type="ECO:0000313" key="1">
    <source>
        <dbReference type="EMBL" id="MPC32497.1"/>
    </source>
</evidence>
<comment type="caution">
    <text evidence="1">The sequence shown here is derived from an EMBL/GenBank/DDBJ whole genome shotgun (WGS) entry which is preliminary data.</text>
</comment>
<gene>
    <name evidence="1" type="ORF">E2C01_025808</name>
</gene>
<accession>A0A5B7EGQ7</accession>
<organism evidence="1 2">
    <name type="scientific">Portunus trituberculatus</name>
    <name type="common">Swimming crab</name>
    <name type="synonym">Neptunus trituberculatus</name>
    <dbReference type="NCBI Taxonomy" id="210409"/>
    <lineage>
        <taxon>Eukaryota</taxon>
        <taxon>Metazoa</taxon>
        <taxon>Ecdysozoa</taxon>
        <taxon>Arthropoda</taxon>
        <taxon>Crustacea</taxon>
        <taxon>Multicrustacea</taxon>
        <taxon>Malacostraca</taxon>
        <taxon>Eumalacostraca</taxon>
        <taxon>Eucarida</taxon>
        <taxon>Decapoda</taxon>
        <taxon>Pleocyemata</taxon>
        <taxon>Brachyura</taxon>
        <taxon>Eubrachyura</taxon>
        <taxon>Portunoidea</taxon>
        <taxon>Portunidae</taxon>
        <taxon>Portuninae</taxon>
        <taxon>Portunus</taxon>
    </lineage>
</organism>
<evidence type="ECO:0000313" key="2">
    <source>
        <dbReference type="Proteomes" id="UP000324222"/>
    </source>
</evidence>
<dbReference type="AlphaFoldDB" id="A0A5B7EGQ7"/>
<name>A0A5B7EGQ7_PORTR</name>
<dbReference type="Proteomes" id="UP000324222">
    <property type="component" value="Unassembled WGS sequence"/>
</dbReference>
<proteinExistence type="predicted"/>